<reference evidence="1 2" key="1">
    <citation type="submission" date="2011-10" db="EMBL/GenBank/DDBJ databases">
        <title>The Improved High-Quality Draft genome of Leptonema illini DSM 21528.</title>
        <authorList>
            <consortium name="US DOE Joint Genome Institute (JGI-PGF)"/>
            <person name="Lucas S."/>
            <person name="Copeland A."/>
            <person name="Lapidus A."/>
            <person name="Glavina del Rio T."/>
            <person name="Dalin E."/>
            <person name="Tice H."/>
            <person name="Bruce D."/>
            <person name="Goodwin L."/>
            <person name="Pitluck S."/>
            <person name="Peters L."/>
            <person name="Mikhailova N."/>
            <person name="Held B."/>
            <person name="Kyrpides N."/>
            <person name="Mavromatis K."/>
            <person name="Ivanova N."/>
            <person name="Markowitz V."/>
            <person name="Cheng J.-F."/>
            <person name="Hugenholtz P."/>
            <person name="Woyke T."/>
            <person name="Wu D."/>
            <person name="Gronow S."/>
            <person name="Wellnitz S."/>
            <person name="Brambilla E.-M."/>
            <person name="Klenk H.-P."/>
            <person name="Eisen J.A."/>
        </authorList>
    </citation>
    <scope>NUCLEOTIDE SEQUENCE [LARGE SCALE GENOMIC DNA]</scope>
    <source>
        <strain evidence="1 2">DSM 21528</strain>
    </source>
</reference>
<dbReference type="STRING" id="183.GCA_002009735_00025"/>
<dbReference type="Proteomes" id="UP000005737">
    <property type="component" value="Unassembled WGS sequence"/>
</dbReference>
<proteinExistence type="predicted"/>
<organism evidence="1 2">
    <name type="scientific">Leptonema illini DSM 21528</name>
    <dbReference type="NCBI Taxonomy" id="929563"/>
    <lineage>
        <taxon>Bacteria</taxon>
        <taxon>Pseudomonadati</taxon>
        <taxon>Spirochaetota</taxon>
        <taxon>Spirochaetia</taxon>
        <taxon>Leptospirales</taxon>
        <taxon>Leptospiraceae</taxon>
        <taxon>Leptonema</taxon>
    </lineage>
</organism>
<dbReference type="EMBL" id="JH597773">
    <property type="protein sequence ID" value="EHQ05137.1"/>
    <property type="molecule type" value="Genomic_DNA"/>
</dbReference>
<dbReference type="RefSeq" id="WP_002769494.1">
    <property type="nucleotide sequence ID" value="NZ_JH597773.1"/>
</dbReference>
<gene>
    <name evidence="1" type="ORF">Lepil_0431</name>
</gene>
<name>H2CA13_9LEPT</name>
<dbReference type="InterPro" id="IPR038287">
    <property type="entry name" value="Cse2_sf"/>
</dbReference>
<evidence type="ECO:0000313" key="1">
    <source>
        <dbReference type="EMBL" id="EHQ05137.1"/>
    </source>
</evidence>
<protein>
    <submittedName>
        <fullName evidence="1">CRISPR-associated protein, Cse2 family</fullName>
    </submittedName>
</protein>
<evidence type="ECO:0000313" key="2">
    <source>
        <dbReference type="Proteomes" id="UP000005737"/>
    </source>
</evidence>
<dbReference type="InterPro" id="IPR013382">
    <property type="entry name" value="CRISPR-assoc_prot_Cse2"/>
</dbReference>
<dbReference type="HOGENOM" id="CLU_104968_2_0_12"/>
<sequence length="181" mass="20676">MKAQPQSKGPVDYKAAWAAIEQWWLALQDLPGDRAELRRAHSPDEAALTPAYFALLKAIRPFGLSMTMQRTRMPIVAGVLAHVKPNRVTVPVARSMGPENKDSKARISDLRFRRLLKTEDDTELYVMMIRMVRLLDEKVNVQDLAKSLTFWNDQTRKEWAYLYYTGTTLDASSESQDSDSE</sequence>
<dbReference type="Gene3D" id="1.10.520.40">
    <property type="entry name" value="CRISPR-associated protein Cse2"/>
    <property type="match status" value="1"/>
</dbReference>
<accession>H2CA13</accession>
<dbReference type="CDD" id="cd09731">
    <property type="entry name" value="Cse2_I-E"/>
    <property type="match status" value="1"/>
</dbReference>
<dbReference type="NCBIfam" id="TIGR02548">
    <property type="entry name" value="casB_cse2"/>
    <property type="match status" value="1"/>
</dbReference>
<keyword evidence="2" id="KW-1185">Reference proteome</keyword>
<dbReference type="Pfam" id="PF09485">
    <property type="entry name" value="CRISPR_Cse2"/>
    <property type="match status" value="1"/>
</dbReference>
<dbReference type="AlphaFoldDB" id="H2CA13"/>